<organism evidence="1 2">
    <name type="scientific">Nemania bipapillata</name>
    <dbReference type="NCBI Taxonomy" id="110536"/>
    <lineage>
        <taxon>Eukaryota</taxon>
        <taxon>Fungi</taxon>
        <taxon>Dikarya</taxon>
        <taxon>Ascomycota</taxon>
        <taxon>Pezizomycotina</taxon>
        <taxon>Sordariomycetes</taxon>
        <taxon>Xylariomycetidae</taxon>
        <taxon>Xylariales</taxon>
        <taxon>Xylariaceae</taxon>
        <taxon>Nemania</taxon>
    </lineage>
</organism>
<accession>A0ACC2HR71</accession>
<dbReference type="EMBL" id="JAPESX010003210">
    <property type="protein sequence ID" value="KAJ8105459.1"/>
    <property type="molecule type" value="Genomic_DNA"/>
</dbReference>
<gene>
    <name evidence="1" type="ORF">ONZ43_g7419</name>
</gene>
<name>A0ACC2HR71_9PEZI</name>
<evidence type="ECO:0000313" key="2">
    <source>
        <dbReference type="Proteomes" id="UP001153334"/>
    </source>
</evidence>
<comment type="caution">
    <text evidence="1">The sequence shown here is derived from an EMBL/GenBank/DDBJ whole genome shotgun (WGS) entry which is preliminary data.</text>
</comment>
<evidence type="ECO:0000313" key="1">
    <source>
        <dbReference type="EMBL" id="KAJ8105459.1"/>
    </source>
</evidence>
<sequence length="120" mass="14220">MDEDELWIGWSDITSKDVDLAMAEIIKRGWQKDEWFAGFEDMVKRVELNADSSGDDAENDEDNNISEKLHVQRADTMFQSRWDMTDQKRREYREWKDGILQRIEEIERSQATPMEIDSTA</sequence>
<reference evidence="1" key="1">
    <citation type="submission" date="2022-11" db="EMBL/GenBank/DDBJ databases">
        <title>Genome Sequence of Nemania bipapillata.</title>
        <authorList>
            <person name="Buettner E."/>
        </authorList>
    </citation>
    <scope>NUCLEOTIDE SEQUENCE</scope>
    <source>
        <strain evidence="1">CP14</strain>
    </source>
</reference>
<keyword evidence="2" id="KW-1185">Reference proteome</keyword>
<dbReference type="Proteomes" id="UP001153334">
    <property type="component" value="Unassembled WGS sequence"/>
</dbReference>
<protein>
    <submittedName>
        <fullName evidence="1">Uncharacterized protein</fullName>
    </submittedName>
</protein>
<proteinExistence type="predicted"/>